<name>A0A543PJ57_9ACTN</name>
<dbReference type="EMBL" id="VFQE01000001">
    <property type="protein sequence ID" value="TQN44111.1"/>
    <property type="molecule type" value="Genomic_DNA"/>
</dbReference>
<evidence type="ECO:0000313" key="2">
    <source>
        <dbReference type="Proteomes" id="UP000319865"/>
    </source>
</evidence>
<dbReference type="RefSeq" id="WP_142026523.1">
    <property type="nucleotide sequence ID" value="NZ_VFQE01000001.1"/>
</dbReference>
<dbReference type="Proteomes" id="UP000319865">
    <property type="component" value="Unassembled WGS sequence"/>
</dbReference>
<accession>A0A543PJ57</accession>
<reference evidence="1 2" key="1">
    <citation type="submission" date="2019-06" db="EMBL/GenBank/DDBJ databases">
        <title>Sequencing the genomes of 1000 actinobacteria strains.</title>
        <authorList>
            <person name="Klenk H.-P."/>
        </authorList>
    </citation>
    <scope>NUCLEOTIDE SEQUENCE [LARGE SCALE GENOMIC DNA]</scope>
    <source>
        <strain evidence="1 2">DSM 46837</strain>
    </source>
</reference>
<organism evidence="1 2">
    <name type="scientific">Blastococcus colisei</name>
    <dbReference type="NCBI Taxonomy" id="1564162"/>
    <lineage>
        <taxon>Bacteria</taxon>
        <taxon>Bacillati</taxon>
        <taxon>Actinomycetota</taxon>
        <taxon>Actinomycetes</taxon>
        <taxon>Geodermatophilales</taxon>
        <taxon>Geodermatophilaceae</taxon>
        <taxon>Blastococcus</taxon>
    </lineage>
</organism>
<comment type="caution">
    <text evidence="1">The sequence shown here is derived from an EMBL/GenBank/DDBJ whole genome shotgun (WGS) entry which is preliminary data.</text>
</comment>
<keyword evidence="2" id="KW-1185">Reference proteome</keyword>
<gene>
    <name evidence="1" type="ORF">FHU33_3597</name>
</gene>
<evidence type="ECO:0000313" key="1">
    <source>
        <dbReference type="EMBL" id="TQN44111.1"/>
    </source>
</evidence>
<dbReference type="AlphaFoldDB" id="A0A543PJ57"/>
<sequence>MDDLGLPSPSTAASPADPRRSLLCALHLLSADQMTPVVAEHARGLGLHDTVIYLIDYEQLALVPLPGSAVPPCHALSVDGTVAGLAFRRVAGQANAGSIR</sequence>
<dbReference type="OrthoDB" id="4935951at2"/>
<protein>
    <submittedName>
        <fullName evidence="1">Uncharacterized protein</fullName>
    </submittedName>
</protein>
<proteinExistence type="predicted"/>